<dbReference type="RefSeq" id="WP_127085822.1">
    <property type="nucleotide sequence ID" value="NZ_RSCL01000026.1"/>
</dbReference>
<dbReference type="SUPFAM" id="SSF88723">
    <property type="entry name" value="PIN domain-like"/>
    <property type="match status" value="1"/>
</dbReference>
<gene>
    <name evidence="1" type="ORF">DSM106972_077460</name>
</gene>
<evidence type="ECO:0000313" key="2">
    <source>
        <dbReference type="Proteomes" id="UP000271624"/>
    </source>
</evidence>
<dbReference type="EMBL" id="RSCL01000026">
    <property type="protein sequence ID" value="RUS99304.1"/>
    <property type="molecule type" value="Genomic_DNA"/>
</dbReference>
<evidence type="ECO:0000313" key="1">
    <source>
        <dbReference type="EMBL" id="RUS99304.1"/>
    </source>
</evidence>
<proteinExistence type="predicted"/>
<protein>
    <recommendedName>
        <fullName evidence="3">PIN domain-containing protein</fullName>
    </recommendedName>
</protein>
<name>A0A433UZL9_9CYAN</name>
<dbReference type="Proteomes" id="UP000271624">
    <property type="component" value="Unassembled WGS sequence"/>
</dbReference>
<dbReference type="AlphaFoldDB" id="A0A433UZL9"/>
<organism evidence="1 2">
    <name type="scientific">Dulcicalothrix desertica PCC 7102</name>
    <dbReference type="NCBI Taxonomy" id="232991"/>
    <lineage>
        <taxon>Bacteria</taxon>
        <taxon>Bacillati</taxon>
        <taxon>Cyanobacteriota</taxon>
        <taxon>Cyanophyceae</taxon>
        <taxon>Nostocales</taxon>
        <taxon>Calotrichaceae</taxon>
        <taxon>Dulcicalothrix</taxon>
    </lineage>
</organism>
<comment type="caution">
    <text evidence="1">The sequence shown here is derived from an EMBL/GenBank/DDBJ whole genome shotgun (WGS) entry which is preliminary data.</text>
</comment>
<evidence type="ECO:0008006" key="3">
    <source>
        <dbReference type="Google" id="ProtNLM"/>
    </source>
</evidence>
<keyword evidence="2" id="KW-1185">Reference proteome</keyword>
<reference evidence="1" key="2">
    <citation type="journal article" date="2019" name="Genome Biol. Evol.">
        <title>Day and night: Metabolic profiles and evolutionary relationships of six axenic non-marine cyanobacteria.</title>
        <authorList>
            <person name="Will S.E."/>
            <person name="Henke P."/>
            <person name="Boedeker C."/>
            <person name="Huang S."/>
            <person name="Brinkmann H."/>
            <person name="Rohde M."/>
            <person name="Jarek M."/>
            <person name="Friedl T."/>
            <person name="Seufert S."/>
            <person name="Schumacher M."/>
            <person name="Overmann J."/>
            <person name="Neumann-Schaal M."/>
            <person name="Petersen J."/>
        </authorList>
    </citation>
    <scope>NUCLEOTIDE SEQUENCE [LARGE SCALE GENOMIC DNA]</scope>
    <source>
        <strain evidence="1">PCC 7102</strain>
    </source>
</reference>
<dbReference type="InterPro" id="IPR029060">
    <property type="entry name" value="PIN-like_dom_sf"/>
</dbReference>
<dbReference type="OrthoDB" id="7062868at2"/>
<accession>A0A433UZL9</accession>
<reference evidence="1" key="1">
    <citation type="submission" date="2018-12" db="EMBL/GenBank/DDBJ databases">
        <authorList>
            <person name="Will S."/>
            <person name="Neumann-Schaal M."/>
            <person name="Henke P."/>
        </authorList>
    </citation>
    <scope>NUCLEOTIDE SEQUENCE</scope>
    <source>
        <strain evidence="1">PCC 7102</strain>
    </source>
</reference>
<sequence>MTTVDKNSIFIDTNILVFASVVTAPLHAIARQTLVELSAAGNNLWISRQVLREYLATLSRPQNFTITLSPGTLKKDIEDFQNQFLVAEDNFEVTQNLLDLLQK</sequence>